<evidence type="ECO:0000313" key="1">
    <source>
        <dbReference type="EMBL" id="MBN8798927.1"/>
    </source>
</evidence>
<proteinExistence type="predicted"/>
<organism evidence="1 2">
    <name type="scientific">Stenotrophomonas nitritireducens</name>
    <dbReference type="NCBI Taxonomy" id="83617"/>
    <lineage>
        <taxon>Bacteria</taxon>
        <taxon>Pseudomonadati</taxon>
        <taxon>Pseudomonadota</taxon>
        <taxon>Gammaproteobacteria</taxon>
        <taxon>Lysobacterales</taxon>
        <taxon>Lysobacteraceae</taxon>
        <taxon>Stenotrophomonas</taxon>
    </lineage>
</organism>
<reference evidence="1" key="1">
    <citation type="submission" date="2021-02" db="EMBL/GenBank/DDBJ databases">
        <title>Thiocyanate and organic carbon inputs drive convergent selection for specific autotrophic Afipia and Thiobacillus strains within complex microbiomes.</title>
        <authorList>
            <person name="Huddy R.J."/>
            <person name="Sachdeva R."/>
            <person name="Kadzinga F."/>
            <person name="Kantor R.S."/>
            <person name="Harrison S.T.L."/>
            <person name="Banfield J.F."/>
        </authorList>
    </citation>
    <scope>NUCLEOTIDE SEQUENCE</scope>
    <source>
        <strain evidence="1">SCN18_10_11_15_R1_P_69_7</strain>
    </source>
</reference>
<accession>A0A9D8PZ31</accession>
<name>A0A9D8PZ31_9GAMM</name>
<dbReference type="EMBL" id="JAFKMG010000575">
    <property type="protein sequence ID" value="MBN8798927.1"/>
    <property type="molecule type" value="Genomic_DNA"/>
</dbReference>
<comment type="caution">
    <text evidence="1">The sequence shown here is derived from an EMBL/GenBank/DDBJ whole genome shotgun (WGS) entry which is preliminary data.</text>
</comment>
<dbReference type="AlphaFoldDB" id="A0A9D8PZ31"/>
<protein>
    <submittedName>
        <fullName evidence="1">Uncharacterized protein</fullName>
    </submittedName>
</protein>
<evidence type="ECO:0000313" key="2">
    <source>
        <dbReference type="Proteomes" id="UP000664815"/>
    </source>
</evidence>
<gene>
    <name evidence="1" type="ORF">J0H45_06165</name>
</gene>
<dbReference type="Proteomes" id="UP000664815">
    <property type="component" value="Unassembled WGS sequence"/>
</dbReference>
<sequence>MGRQRRAGRRVDRACREGVAEANRIIGDSLKGNEGRLRYCYIDALKTTPNQAMDLPAEAGLPILEVQRKALPAQ</sequence>